<dbReference type="PROSITE" id="PS50949">
    <property type="entry name" value="HTH_GNTR"/>
    <property type="match status" value="1"/>
</dbReference>
<gene>
    <name evidence="5" type="ORF">GWI71_17295</name>
</gene>
<organism evidence="5 6">
    <name type="scientific">Pannonibacter tanglangensis</name>
    <dbReference type="NCBI Taxonomy" id="2750084"/>
    <lineage>
        <taxon>Bacteria</taxon>
        <taxon>Pseudomonadati</taxon>
        <taxon>Pseudomonadota</taxon>
        <taxon>Alphaproteobacteria</taxon>
        <taxon>Hyphomicrobiales</taxon>
        <taxon>Stappiaceae</taxon>
        <taxon>Pannonibacter</taxon>
    </lineage>
</organism>
<dbReference type="InterPro" id="IPR011711">
    <property type="entry name" value="GntR_C"/>
</dbReference>
<dbReference type="PANTHER" id="PTHR43537">
    <property type="entry name" value="TRANSCRIPTIONAL REGULATOR, GNTR FAMILY"/>
    <property type="match status" value="1"/>
</dbReference>
<evidence type="ECO:0000259" key="4">
    <source>
        <dbReference type="PROSITE" id="PS50949"/>
    </source>
</evidence>
<dbReference type="PANTHER" id="PTHR43537:SF5">
    <property type="entry name" value="UXU OPERON TRANSCRIPTIONAL REGULATOR"/>
    <property type="match status" value="1"/>
</dbReference>
<reference evidence="5 6" key="1">
    <citation type="submission" date="2020-01" db="EMBL/GenBank/DDBJ databases">
        <authorList>
            <person name="Peng S.Y."/>
            <person name="Li J."/>
            <person name="Wang M."/>
            <person name="Wang L."/>
            <person name="Wang C.Q."/>
            <person name="Wang J.R."/>
        </authorList>
    </citation>
    <scope>NUCLEOTIDE SEQUENCE [LARGE SCALE GENOMIC DNA]</scope>
    <source>
        <strain evidence="5 6">XCT-34</strain>
    </source>
</reference>
<dbReference type="Pfam" id="PF00392">
    <property type="entry name" value="GntR"/>
    <property type="match status" value="1"/>
</dbReference>
<dbReference type="InterPro" id="IPR008920">
    <property type="entry name" value="TF_FadR/GntR_C"/>
</dbReference>
<comment type="caution">
    <text evidence="5">The sequence shown here is derived from an EMBL/GenBank/DDBJ whole genome shotgun (WGS) entry which is preliminary data.</text>
</comment>
<dbReference type="Gene3D" id="1.10.10.10">
    <property type="entry name" value="Winged helix-like DNA-binding domain superfamily/Winged helix DNA-binding domain"/>
    <property type="match status" value="1"/>
</dbReference>
<dbReference type="EMBL" id="JAABLP010000004">
    <property type="protein sequence ID" value="NBN65451.1"/>
    <property type="molecule type" value="Genomic_DNA"/>
</dbReference>
<dbReference type="InterPro" id="IPR036390">
    <property type="entry name" value="WH_DNA-bd_sf"/>
</dbReference>
<dbReference type="SUPFAM" id="SSF48008">
    <property type="entry name" value="GntR ligand-binding domain-like"/>
    <property type="match status" value="1"/>
</dbReference>
<evidence type="ECO:0000256" key="3">
    <source>
        <dbReference type="ARBA" id="ARBA00023163"/>
    </source>
</evidence>
<feature type="domain" description="HTH gntR-type" evidence="4">
    <location>
        <begin position="18"/>
        <end position="86"/>
    </location>
</feature>
<dbReference type="Proteomes" id="UP000541347">
    <property type="component" value="Unassembled WGS sequence"/>
</dbReference>
<proteinExistence type="predicted"/>
<dbReference type="CDD" id="cd07377">
    <property type="entry name" value="WHTH_GntR"/>
    <property type="match status" value="1"/>
</dbReference>
<dbReference type="Pfam" id="PF07729">
    <property type="entry name" value="FCD"/>
    <property type="match status" value="1"/>
</dbReference>
<dbReference type="Gene3D" id="1.20.120.530">
    <property type="entry name" value="GntR ligand-binding domain-like"/>
    <property type="match status" value="1"/>
</dbReference>
<evidence type="ECO:0000313" key="5">
    <source>
        <dbReference type="EMBL" id="NBN65451.1"/>
    </source>
</evidence>
<evidence type="ECO:0000256" key="2">
    <source>
        <dbReference type="ARBA" id="ARBA00023125"/>
    </source>
</evidence>
<dbReference type="SMART" id="SM00345">
    <property type="entry name" value="HTH_GNTR"/>
    <property type="match status" value="1"/>
</dbReference>
<accession>A0ABW9ZPE6</accession>
<dbReference type="InterPro" id="IPR036388">
    <property type="entry name" value="WH-like_DNA-bd_sf"/>
</dbReference>
<keyword evidence="3" id="KW-0804">Transcription</keyword>
<sequence length="242" mass="26484">MEACKGRTDRVAAGSHQETGSRAALDALIALIEARGLGVGDRLPPELDLAAALGCGRSTIREILKSWENLGLVSRNKGAGTRITAEISNQSLLLPVTVKIEADSLYRTLEVRRPLEIEAARLACLRGTDEDRRHIAQRANELLADYHAGLDWRPADHRFHAAIHAASHNPLFAQIIRQVHKAFDTLYEAPFGRPHLGQSSIPIHRDLADAVIAGDAEKAEEIMAAILDITHEEARRVVEDGQ</sequence>
<keyword evidence="2" id="KW-0238">DNA-binding</keyword>
<keyword evidence="1" id="KW-0805">Transcription regulation</keyword>
<keyword evidence="6" id="KW-1185">Reference proteome</keyword>
<dbReference type="SUPFAM" id="SSF46785">
    <property type="entry name" value="Winged helix' DNA-binding domain"/>
    <property type="match status" value="1"/>
</dbReference>
<evidence type="ECO:0000313" key="6">
    <source>
        <dbReference type="Proteomes" id="UP000541347"/>
    </source>
</evidence>
<dbReference type="InterPro" id="IPR000524">
    <property type="entry name" value="Tscrpt_reg_HTH_GntR"/>
</dbReference>
<name>A0ABW9ZPE6_9HYPH</name>
<dbReference type="SMART" id="SM00895">
    <property type="entry name" value="FCD"/>
    <property type="match status" value="1"/>
</dbReference>
<evidence type="ECO:0000256" key="1">
    <source>
        <dbReference type="ARBA" id="ARBA00023015"/>
    </source>
</evidence>
<protein>
    <submittedName>
        <fullName evidence="5">FCD domain-containing protein</fullName>
    </submittedName>
</protein>